<dbReference type="RefSeq" id="XP_067066814.1">
    <property type="nucleotide sequence ID" value="XM_067213563.1"/>
</dbReference>
<name>A0A1J4MBM2_9CRYT</name>
<keyword evidence="3" id="KW-1185">Reference proteome</keyword>
<dbReference type="EMBL" id="LRBS01000121">
    <property type="protein sequence ID" value="OII71624.1"/>
    <property type="molecule type" value="Genomic_DNA"/>
</dbReference>
<proteinExistence type="predicted"/>
<keyword evidence="1" id="KW-0812">Transmembrane</keyword>
<evidence type="ECO:0000313" key="2">
    <source>
        <dbReference type="EMBL" id="OII71624.1"/>
    </source>
</evidence>
<organism evidence="2 3">
    <name type="scientific">Cryptosporidium andersoni</name>
    <dbReference type="NCBI Taxonomy" id="117008"/>
    <lineage>
        <taxon>Eukaryota</taxon>
        <taxon>Sar</taxon>
        <taxon>Alveolata</taxon>
        <taxon>Apicomplexa</taxon>
        <taxon>Conoidasida</taxon>
        <taxon>Coccidia</taxon>
        <taxon>Eucoccidiorida</taxon>
        <taxon>Eimeriorina</taxon>
        <taxon>Cryptosporidiidae</taxon>
        <taxon>Cryptosporidium</taxon>
    </lineage>
</organism>
<keyword evidence="1" id="KW-1133">Transmembrane helix</keyword>
<protein>
    <submittedName>
        <fullName evidence="2">Uncharacterized protein</fullName>
    </submittedName>
</protein>
<dbReference type="Proteomes" id="UP000186804">
    <property type="component" value="Unassembled WGS sequence"/>
</dbReference>
<dbReference type="VEuPathDB" id="CryptoDB:cand_033370"/>
<evidence type="ECO:0000313" key="3">
    <source>
        <dbReference type="Proteomes" id="UP000186804"/>
    </source>
</evidence>
<sequence length="1861" mass="214666">MFGIKSSNSNFSSLIYYLWASLLVIWFLINIWHVKFIITEALSRQGLSKSIPNFQDLNILEDRSELPLILSLLSGSFLDYKADIRRPIYCNVNGIDLVNEILTIQEEISVEVDMFSILFQYLTANKNGLSEVIKILYRTFDLSNNYDFTLIMQHLSKIIHILKENDRFLGDITGQFSSITGNIMQLCNRLNSLPLDKIDTNSEDLVNCKNVLIMHQSNTYNTCVVLLNFLNILMGIEPQGVVSGPLLDYNEMMISLGKVVRSYMNSVREITSNIFSFVSSCKELQLSTYFPILGSDISNIYYKLPKTFVDYSNINDLRDIPQNLIIESINEATYMNSPFKVQCTMMWNNLENKIDDTANDLHSILVNIQQLKLLNYGDAKIKLHNLYIQLAGAILSQYIDSVSGYSVLLRNSFNLLSAYQSERMITFLLDFSTKLYDISKLHIEDIYHILGHKTLHTGTVLKGNSQLFELTITKEFGYKVRSLREILLHFSQIYSNRAIYNNIVKIMYSKHIYTFIAANLNINISKDIILEHISLFHELFIQKEQLLRIQEDYKRDYHEGIFNNLSLDLNQINDLLNHRKTLIDNECHQIRSIFKGVKDSVKHFKVLDKIVGNTISEFHKEVSKVGGLFQNLINNIGLILNMGYLNSNILSSQTGIVSFISRGNYTIGDLNIYSYINLYNKLRSCIGEFQEISISNIYFSQELHPDTYIHLVDYLEFKEDSLRSHILNSHKELNSIERRLNIREMLNRINLLSFYFGMVVRQVGPSYHGHMQHRLEMLYFLLFSPESLLVKETPFFNRISAFNSTLNDKVHTIVSALNVLKYFLESFFSDLFNIPEIQYISMEFEQLGDMLNEVQITENKLTEKLVESYKAGKRLYPTKTDGTIFYIFQTSTMLYLEYFKGNWYLLKYLVEMKDSGIFKDLLTTINSELVILESTKISETDLKLDNLYKNGLVDSLSFKQHLNGRWFQKNGSYSKSTLPSNCRIAYLDIIYVDGITDSSTNMYNCVVIHCTINSLDDYPKFLSDRAQILEGILLPGEIYNLLNGDFLIHVAAIEPNVEFSSAYINIIESKLILYFILLPLKDLVYLTNINSLVLYLGEIGRYLTKLIESSFSLFISGNSDITENGFLGTQIIYISKSSCGYNTKILGRYSGFNGEFPVAVAVDDIKYPKYEKILGEVTIATNIQTNINLKAVCMNFVKYKHTNSDVKYAWVLNKHSHLLHFIMFQKAFTDLFLLNQAIDSILIYPVALSYTEERQFGIVSNFFSSLFSFDDDYLKHIFYDPVLGYLYLDIRKGNSYSYDSAKSILDNIKVSFKRILFGNTKIRKIPYMELNINNNINQQQDLLISQTLPLYASARRNYEANLVLVTLNENFRLQDALKYRILLRSINPDTKLIIRNLPSKSALRKIYGTRIADLDIEECKFIYSDQLSWITDVDLRSITTAVIKLPGEVSRVNNCPALNEFLSEIPIEAVKTQKITPITAVQLPPLAQTSKVLIGQRSYEVLLYNDDNVFEISLLYLNEQKNGRKYIFMAHQSYTTQDYYNLEISDFVHIYDCVRNIVMVNSETLIRIFHNETQRDGVLRIIPLLMEFYTGYGISLVENDNEYFVDYDLCTNGDCRYFKVFRYLTCNIYQTLLLYQRYLNEADDELVLIVPYGERPNIYFAGFNVITRFGGAFMFRSASGLELHYDPQQFDSACNFALQFYNKNPDLEIKMVCYDLNIDDLTIPLGATTCPVSPLTGTEIQPCYASGRRVSVDDEDNILLVTIYEGFELDAIHEILNIKLNGLPVRYTFEGQAESEGSPARGTWVDIKELLDIRDDLKLITIRTTPDPKSYILANKIKELIKLFNSSYTVNIVDRFGVKIN</sequence>
<reference evidence="2 3" key="1">
    <citation type="submission" date="2016-10" db="EMBL/GenBank/DDBJ databases">
        <title>Reductive evolution of mitochondrial metabolism and differential evolution of invasion-related proteins in Cryptosporidium.</title>
        <authorList>
            <person name="Liu S."/>
            <person name="Roellig D.M."/>
            <person name="Guo Y."/>
            <person name="Li N."/>
            <person name="Frace M.A."/>
            <person name="Tang K."/>
            <person name="Zhang L."/>
            <person name="Feng Y."/>
            <person name="Xiao L."/>
        </authorList>
    </citation>
    <scope>NUCLEOTIDE SEQUENCE [LARGE SCALE GENOMIC DNA]</scope>
    <source>
        <strain evidence="2">30847</strain>
    </source>
</reference>
<comment type="caution">
    <text evidence="2">The sequence shown here is derived from an EMBL/GenBank/DDBJ whole genome shotgun (WGS) entry which is preliminary data.</text>
</comment>
<dbReference type="OrthoDB" id="341839at2759"/>
<dbReference type="GeneID" id="92367521"/>
<accession>A0A1J4MBM2</accession>
<feature type="transmembrane region" description="Helical" evidence="1">
    <location>
        <begin position="14"/>
        <end position="34"/>
    </location>
</feature>
<evidence type="ECO:0000256" key="1">
    <source>
        <dbReference type="SAM" id="Phobius"/>
    </source>
</evidence>
<gene>
    <name evidence="2" type="ORF">cand_033370</name>
</gene>
<keyword evidence="1" id="KW-0472">Membrane</keyword>